<evidence type="ECO:0000256" key="2">
    <source>
        <dbReference type="ARBA" id="ARBA00023002"/>
    </source>
</evidence>
<dbReference type="EC" id="1.1.1.-" evidence="3"/>
<dbReference type="InterPro" id="IPR036291">
    <property type="entry name" value="NAD(P)-bd_dom_sf"/>
</dbReference>
<dbReference type="RefSeq" id="WP_397404058.1">
    <property type="nucleotide sequence ID" value="NZ_JBIRYI010000006.1"/>
</dbReference>
<keyword evidence="2 3" id="KW-0560">Oxidoreductase</keyword>
<evidence type="ECO:0000313" key="4">
    <source>
        <dbReference type="Proteomes" id="UP001611580"/>
    </source>
</evidence>
<dbReference type="Proteomes" id="UP001611580">
    <property type="component" value="Unassembled WGS sequence"/>
</dbReference>
<protein>
    <submittedName>
        <fullName evidence="3">SDR family NAD(P)-dependent oxidoreductase</fullName>
        <ecNumber evidence="3">1.1.1.-</ecNumber>
    </submittedName>
</protein>
<dbReference type="EMBL" id="JBIRYI010000006">
    <property type="protein sequence ID" value="MFI2487386.1"/>
    <property type="molecule type" value="Genomic_DNA"/>
</dbReference>
<dbReference type="SUPFAM" id="SSF51735">
    <property type="entry name" value="NAD(P)-binding Rossmann-fold domains"/>
    <property type="match status" value="1"/>
</dbReference>
<sequence>MSTQKVAVITGASQGIGAGLVDAYRQIGYAVVANSRTIDLAEADDLAVVSGDISDPATADRIIKTALERFGRVDTVVNNAGVFIAKRFTEYTAQDFETMVGINVAGFFHLTQRAIPLMQAAGGGHVVNITTTLVESALSVFPSALASVTKGGIASATRALAIEYAADNIRFNAVSPGVIKTPLHPEETHETLAGLHPLGRIGEVDDVARGVLYLEQSPFVTGEFLHVDGGQIAGH</sequence>
<evidence type="ECO:0000256" key="1">
    <source>
        <dbReference type="ARBA" id="ARBA00006484"/>
    </source>
</evidence>
<dbReference type="CDD" id="cd05233">
    <property type="entry name" value="SDR_c"/>
    <property type="match status" value="1"/>
</dbReference>
<name>A0ABW7XJ74_9MICO</name>
<comment type="similarity">
    <text evidence="1">Belongs to the short-chain dehydrogenases/reductases (SDR) family.</text>
</comment>
<dbReference type="PANTHER" id="PTHR43639">
    <property type="entry name" value="OXIDOREDUCTASE, SHORT-CHAIN DEHYDROGENASE/REDUCTASE FAMILY (AFU_ORTHOLOGUE AFUA_5G02870)"/>
    <property type="match status" value="1"/>
</dbReference>
<accession>A0ABW7XJ74</accession>
<comment type="caution">
    <text evidence="3">The sequence shown here is derived from an EMBL/GenBank/DDBJ whole genome shotgun (WGS) entry which is preliminary data.</text>
</comment>
<reference evidence="3 4" key="1">
    <citation type="submission" date="2024-10" db="EMBL/GenBank/DDBJ databases">
        <title>The Natural Products Discovery Center: Release of the First 8490 Sequenced Strains for Exploring Actinobacteria Biosynthetic Diversity.</title>
        <authorList>
            <person name="Kalkreuter E."/>
            <person name="Kautsar S.A."/>
            <person name="Yang D."/>
            <person name="Bader C.D."/>
            <person name="Teijaro C.N."/>
            <person name="Fluegel L."/>
            <person name="Davis C.M."/>
            <person name="Simpson J.R."/>
            <person name="Lauterbach L."/>
            <person name="Steele A.D."/>
            <person name="Gui C."/>
            <person name="Meng S."/>
            <person name="Li G."/>
            <person name="Viehrig K."/>
            <person name="Ye F."/>
            <person name="Su P."/>
            <person name="Kiefer A.F."/>
            <person name="Nichols A."/>
            <person name="Cepeda A.J."/>
            <person name="Yan W."/>
            <person name="Fan B."/>
            <person name="Jiang Y."/>
            <person name="Adhikari A."/>
            <person name="Zheng C.-J."/>
            <person name="Schuster L."/>
            <person name="Cowan T.M."/>
            <person name="Smanski M.J."/>
            <person name="Chevrette M.G."/>
            <person name="De Carvalho L.P.S."/>
            <person name="Shen B."/>
        </authorList>
    </citation>
    <scope>NUCLEOTIDE SEQUENCE [LARGE SCALE GENOMIC DNA]</scope>
    <source>
        <strain evidence="3 4">NPDC019481</strain>
    </source>
</reference>
<organism evidence="3 4">
    <name type="scientific">Promicromonospora kroppenstedtii</name>
    <dbReference type="NCBI Taxonomy" id="440482"/>
    <lineage>
        <taxon>Bacteria</taxon>
        <taxon>Bacillati</taxon>
        <taxon>Actinomycetota</taxon>
        <taxon>Actinomycetes</taxon>
        <taxon>Micrococcales</taxon>
        <taxon>Promicromonosporaceae</taxon>
        <taxon>Promicromonospora</taxon>
    </lineage>
</organism>
<dbReference type="PRINTS" id="PR00081">
    <property type="entry name" value="GDHRDH"/>
</dbReference>
<dbReference type="Pfam" id="PF13561">
    <property type="entry name" value="adh_short_C2"/>
    <property type="match status" value="1"/>
</dbReference>
<evidence type="ECO:0000313" key="3">
    <source>
        <dbReference type="EMBL" id="MFI2487386.1"/>
    </source>
</evidence>
<dbReference type="InterPro" id="IPR002347">
    <property type="entry name" value="SDR_fam"/>
</dbReference>
<dbReference type="PANTHER" id="PTHR43639:SF1">
    <property type="entry name" value="SHORT-CHAIN DEHYDROGENASE_REDUCTASE FAMILY PROTEIN"/>
    <property type="match status" value="1"/>
</dbReference>
<proteinExistence type="inferred from homology"/>
<gene>
    <name evidence="3" type="ORF">ACH47X_10785</name>
</gene>
<dbReference type="PRINTS" id="PR00080">
    <property type="entry name" value="SDRFAMILY"/>
</dbReference>
<keyword evidence="4" id="KW-1185">Reference proteome</keyword>
<dbReference type="GO" id="GO:0016491">
    <property type="term" value="F:oxidoreductase activity"/>
    <property type="evidence" value="ECO:0007669"/>
    <property type="project" value="UniProtKB-KW"/>
</dbReference>
<dbReference type="Gene3D" id="3.40.50.720">
    <property type="entry name" value="NAD(P)-binding Rossmann-like Domain"/>
    <property type="match status" value="1"/>
</dbReference>